<dbReference type="EMBL" id="JACXSI010000012">
    <property type="protein sequence ID" value="MBD3107917.1"/>
    <property type="molecule type" value="Genomic_DNA"/>
</dbReference>
<proteinExistence type="predicted"/>
<accession>A0A927HAV2</accession>
<dbReference type="Proteomes" id="UP000602076">
    <property type="component" value="Unassembled WGS sequence"/>
</dbReference>
<name>A0A927HAV2_9BACI</name>
<organism evidence="1 2">
    <name type="scientific">Peribacillus faecalis</name>
    <dbReference type="NCBI Taxonomy" id="2772559"/>
    <lineage>
        <taxon>Bacteria</taxon>
        <taxon>Bacillati</taxon>
        <taxon>Bacillota</taxon>
        <taxon>Bacilli</taxon>
        <taxon>Bacillales</taxon>
        <taxon>Bacillaceae</taxon>
        <taxon>Peribacillus</taxon>
    </lineage>
</organism>
<keyword evidence="2" id="KW-1185">Reference proteome</keyword>
<sequence length="189" mass="21402">MDFFVEYELGNLIVDGKDDHADLIGTKIVGELLFVCYPEEGDILVKSIGEYLIYIFNEHENDIFDSADAHSQRLADMISNVKLETDHILYEFNGEDTGIDVDGKIAVLEDFRITDSKIPAAEDLRDILDQIVQKVGKIFDVDYFLTDEFAFSEEIKNKNVVNLLEEIGFVRSGNDGMIRPLCIDSLPDI</sequence>
<evidence type="ECO:0000313" key="1">
    <source>
        <dbReference type="EMBL" id="MBD3107917.1"/>
    </source>
</evidence>
<dbReference type="AlphaFoldDB" id="A0A927HAV2"/>
<gene>
    <name evidence="1" type="ORF">IEO70_06020</name>
</gene>
<comment type="caution">
    <text evidence="1">The sequence shown here is derived from an EMBL/GenBank/DDBJ whole genome shotgun (WGS) entry which is preliminary data.</text>
</comment>
<dbReference type="RefSeq" id="WP_190997461.1">
    <property type="nucleotide sequence ID" value="NZ_JACXSI010000012.1"/>
</dbReference>
<protein>
    <submittedName>
        <fullName evidence="1">Uncharacterized protein</fullName>
    </submittedName>
</protein>
<evidence type="ECO:0000313" key="2">
    <source>
        <dbReference type="Proteomes" id="UP000602076"/>
    </source>
</evidence>
<reference evidence="1" key="1">
    <citation type="submission" date="2020-09" db="EMBL/GenBank/DDBJ databases">
        <title>Bacillus faecalis sp. nov., a moderately halophilic bacterium isolated from cow faeces.</title>
        <authorList>
            <person name="Jiang L."/>
            <person name="Lee J."/>
        </authorList>
    </citation>
    <scope>NUCLEOTIDE SEQUENCE</scope>
    <source>
        <strain evidence="1">AGMB 02131</strain>
    </source>
</reference>